<dbReference type="InterPro" id="IPR019734">
    <property type="entry name" value="TPR_rpt"/>
</dbReference>
<feature type="region of interest" description="Disordered" evidence="8">
    <location>
        <begin position="829"/>
        <end position="867"/>
    </location>
</feature>
<feature type="compositionally biased region" description="Low complexity" evidence="8">
    <location>
        <begin position="679"/>
        <end position="690"/>
    </location>
</feature>
<keyword evidence="9" id="KW-1185">Reference proteome</keyword>
<dbReference type="Pfam" id="PF13181">
    <property type="entry name" value="TPR_8"/>
    <property type="match status" value="1"/>
</dbReference>
<evidence type="ECO:0000313" key="10">
    <source>
        <dbReference type="WBParaSite" id="Pan_g1551.t1"/>
    </source>
</evidence>
<keyword evidence="3" id="KW-0498">Mitosis</keyword>
<dbReference type="GO" id="GO:0005737">
    <property type="term" value="C:cytoplasm"/>
    <property type="evidence" value="ECO:0007669"/>
    <property type="project" value="TreeGrafter"/>
</dbReference>
<dbReference type="PROSITE" id="PS50005">
    <property type="entry name" value="TPR"/>
    <property type="match status" value="1"/>
</dbReference>
<dbReference type="SUPFAM" id="SSF81901">
    <property type="entry name" value="HCP-like"/>
    <property type="match status" value="1"/>
</dbReference>
<dbReference type="GO" id="GO:0031145">
    <property type="term" value="P:anaphase-promoting complex-dependent catabolic process"/>
    <property type="evidence" value="ECO:0007669"/>
    <property type="project" value="TreeGrafter"/>
</dbReference>
<evidence type="ECO:0000256" key="1">
    <source>
        <dbReference type="ARBA" id="ARBA00022618"/>
    </source>
</evidence>
<dbReference type="Gene3D" id="1.25.40.10">
    <property type="entry name" value="Tetratricopeptide repeat domain"/>
    <property type="match status" value="1"/>
</dbReference>
<accession>A0A7E4V2X0</accession>
<feature type="repeat" description="TPR" evidence="7">
    <location>
        <begin position="328"/>
        <end position="361"/>
    </location>
</feature>
<keyword evidence="2" id="KW-0677">Repeat</keyword>
<protein>
    <submittedName>
        <fullName evidence="10">TPR_REGION domain-containing protein</fullName>
    </submittedName>
</protein>
<dbReference type="WBParaSite" id="Pan_g1551.t1">
    <property type="protein sequence ID" value="Pan_g1551.t1"/>
    <property type="gene ID" value="Pan_g1551"/>
</dbReference>
<evidence type="ECO:0000313" key="9">
    <source>
        <dbReference type="Proteomes" id="UP000492821"/>
    </source>
</evidence>
<dbReference type="GO" id="GO:0051301">
    <property type="term" value="P:cell division"/>
    <property type="evidence" value="ECO:0007669"/>
    <property type="project" value="UniProtKB-KW"/>
</dbReference>
<dbReference type="AlphaFoldDB" id="A0A7E4V2X0"/>
<sequence>MDAAQEPNLVTDQTLTTVIDRALVTGNYKSALFWAGKRLALFESQDYDEANPGTSPLELARYLKVLTAASEWQSVITMITKSNLQTRHIVFAYYYANALFNVGKHEDIAALPLGPLVELEGHPFPTADYPVVDFSNVRPIDEEMGTQLESMAQREDITSRMLFLLARTYDVLQNRPFAKTCAEASIRANPFAVETIEFVLEKHLLKPSQIRQIFENVVFPAEDAPLKDVIRLLLDRYDLYPETYSDPALADIDRILTSDPSILHARAAYFHANGYFEKAFEVTSKIVETYGVAHKCLKLHLACCVELRKTTAIYEIAHTLTTTALDDCRTFYAVGCYYFAARQYGQAKEFFNRCVTSYPHDGYAWIAYGHALAMSHDHDQAMNCYMRATRYLENYIEPTLYMGIQYVHSNSLTQADHAFASIQNPADKNPFVCHERATVLIMHRDFMQAYREYYDALEIITRTRDQGLSFLDLIEQDFDSYWSPLIFNMGFVLFCAKKFCKAIMCFKRVLVLGFEVNMTNAHIGYCYLASGRPSQGIDALRKALAKEPNMIMAKKAYDRATYINSQMPTDLPGFTDAQFEELLASIPPYEPRAIDTRPNVAPHLLPETARQTCLNNAEECYVRHRSGTAVADTTPAAVAATNADAIYQSAEASGSSGETQGGESSHTQETLLEPEVEGEAPAAAEPVEQAAVEEEEPEAEEGPMTSAEAAAANAAAAAAASGIDPANLPPPPTVSPIPGSSTDRPTPRRTRAATPHTNVTPRLVPQPDSAESHRTGPGSPGHPLTGILNVPTDRHTPMMDIEDPHTLMSSWLIDDLYYDTVRVADEVMADLRPEPNPRPIPPNALPSRTRPRRQPLPMRHVYPRREI</sequence>
<feature type="region of interest" description="Disordered" evidence="8">
    <location>
        <begin position="650"/>
        <end position="795"/>
    </location>
</feature>
<feature type="compositionally biased region" description="Low complexity" evidence="8">
    <location>
        <begin position="650"/>
        <end position="665"/>
    </location>
</feature>
<organism evidence="9 10">
    <name type="scientific">Panagrellus redivivus</name>
    <name type="common">Microworm</name>
    <dbReference type="NCBI Taxonomy" id="6233"/>
    <lineage>
        <taxon>Eukaryota</taxon>
        <taxon>Metazoa</taxon>
        <taxon>Ecdysozoa</taxon>
        <taxon>Nematoda</taxon>
        <taxon>Chromadorea</taxon>
        <taxon>Rhabditida</taxon>
        <taxon>Tylenchina</taxon>
        <taxon>Panagrolaimomorpha</taxon>
        <taxon>Panagrolaimoidea</taxon>
        <taxon>Panagrolaimidae</taxon>
        <taxon>Panagrellus</taxon>
    </lineage>
</organism>
<evidence type="ECO:0000256" key="8">
    <source>
        <dbReference type="SAM" id="MobiDB-lite"/>
    </source>
</evidence>
<dbReference type="GO" id="GO:0005680">
    <property type="term" value="C:anaphase-promoting complex"/>
    <property type="evidence" value="ECO:0007669"/>
    <property type="project" value="TreeGrafter"/>
</dbReference>
<name>A0A7E4V2X0_PANRE</name>
<reference evidence="10" key="2">
    <citation type="submission" date="2020-10" db="UniProtKB">
        <authorList>
            <consortium name="WormBaseParasite"/>
        </authorList>
    </citation>
    <scope>IDENTIFICATION</scope>
</reference>
<dbReference type="Proteomes" id="UP000492821">
    <property type="component" value="Unassembled WGS sequence"/>
</dbReference>
<keyword evidence="5 7" id="KW-0802">TPR repeat</keyword>
<proteinExistence type="predicted"/>
<evidence type="ECO:0000256" key="2">
    <source>
        <dbReference type="ARBA" id="ARBA00022737"/>
    </source>
</evidence>
<evidence type="ECO:0000256" key="6">
    <source>
        <dbReference type="ARBA" id="ARBA00023306"/>
    </source>
</evidence>
<reference evidence="9" key="1">
    <citation type="journal article" date="2013" name="Genetics">
        <title>The draft genome and transcriptome of Panagrellus redivivus are shaped by the harsh demands of a free-living lifestyle.</title>
        <authorList>
            <person name="Srinivasan J."/>
            <person name="Dillman A.R."/>
            <person name="Macchietto M.G."/>
            <person name="Heikkinen L."/>
            <person name="Lakso M."/>
            <person name="Fracchia K.M."/>
            <person name="Antoshechkin I."/>
            <person name="Mortazavi A."/>
            <person name="Wong G."/>
            <person name="Sternberg P.W."/>
        </authorList>
    </citation>
    <scope>NUCLEOTIDE SEQUENCE [LARGE SCALE GENOMIC DNA]</scope>
    <source>
        <strain evidence="9">MT8872</strain>
    </source>
</reference>
<keyword evidence="1" id="KW-0132">Cell division</keyword>
<keyword evidence="4" id="KW-0833">Ubl conjugation pathway</keyword>
<evidence type="ECO:0000256" key="5">
    <source>
        <dbReference type="ARBA" id="ARBA00022803"/>
    </source>
</evidence>
<keyword evidence="6" id="KW-0131">Cell cycle</keyword>
<feature type="compositionally biased region" description="Acidic residues" evidence="8">
    <location>
        <begin position="691"/>
        <end position="701"/>
    </location>
</feature>
<feature type="compositionally biased region" description="Low complexity" evidence="8">
    <location>
        <begin position="707"/>
        <end position="720"/>
    </location>
</feature>
<dbReference type="GO" id="GO:0016567">
    <property type="term" value="P:protein ubiquitination"/>
    <property type="evidence" value="ECO:0007669"/>
    <property type="project" value="TreeGrafter"/>
</dbReference>
<dbReference type="SMART" id="SM00028">
    <property type="entry name" value="TPR"/>
    <property type="match status" value="5"/>
</dbReference>
<dbReference type="PANTHER" id="PTHR12558">
    <property type="entry name" value="CELL DIVISION CYCLE 16,23,27"/>
    <property type="match status" value="1"/>
</dbReference>
<dbReference type="GO" id="GO:0045842">
    <property type="term" value="P:positive regulation of mitotic metaphase/anaphase transition"/>
    <property type="evidence" value="ECO:0007669"/>
    <property type="project" value="TreeGrafter"/>
</dbReference>
<dbReference type="InterPro" id="IPR011990">
    <property type="entry name" value="TPR-like_helical_dom_sf"/>
</dbReference>
<evidence type="ECO:0000256" key="4">
    <source>
        <dbReference type="ARBA" id="ARBA00022786"/>
    </source>
</evidence>
<evidence type="ECO:0000256" key="7">
    <source>
        <dbReference type="PROSITE-ProRule" id="PRU00339"/>
    </source>
</evidence>
<evidence type="ECO:0000256" key="3">
    <source>
        <dbReference type="ARBA" id="ARBA00022776"/>
    </source>
</evidence>
<dbReference type="PANTHER" id="PTHR12558:SF9">
    <property type="entry name" value="CELL DIVISION CYCLE PROTEIN 16 HOMOLOG"/>
    <property type="match status" value="1"/>
</dbReference>